<name>M5RQ21_9BACT</name>
<dbReference type="EMBL" id="ANOG01000261">
    <property type="protein sequence ID" value="EMI21291.1"/>
    <property type="molecule type" value="Genomic_DNA"/>
</dbReference>
<evidence type="ECO:0000313" key="1">
    <source>
        <dbReference type="EMBL" id="EMI21291.1"/>
    </source>
</evidence>
<evidence type="ECO:0000313" key="2">
    <source>
        <dbReference type="Proteomes" id="UP000011991"/>
    </source>
</evidence>
<accession>M5RQ21</accession>
<reference evidence="1 2" key="1">
    <citation type="journal article" date="2013" name="Mar. Genomics">
        <title>Expression of sulfatases in Rhodopirellula baltica and the diversity of sulfatases in the genus Rhodopirellula.</title>
        <authorList>
            <person name="Wegner C.E."/>
            <person name="Richter-Heitmann T."/>
            <person name="Klindworth A."/>
            <person name="Klockow C."/>
            <person name="Richter M."/>
            <person name="Achstetter T."/>
            <person name="Glockner F.O."/>
            <person name="Harder J."/>
        </authorList>
    </citation>
    <scope>NUCLEOTIDE SEQUENCE [LARGE SCALE GENOMIC DNA]</scope>
    <source>
        <strain evidence="1 2">SM1</strain>
    </source>
</reference>
<dbReference type="PATRIC" id="fig|1265738.3.peg.1763"/>
<dbReference type="AlphaFoldDB" id="M5RQ21"/>
<organism evidence="1 2">
    <name type="scientific">Rhodopirellula maiorica SM1</name>
    <dbReference type="NCBI Taxonomy" id="1265738"/>
    <lineage>
        <taxon>Bacteria</taxon>
        <taxon>Pseudomonadati</taxon>
        <taxon>Planctomycetota</taxon>
        <taxon>Planctomycetia</taxon>
        <taxon>Pirellulales</taxon>
        <taxon>Pirellulaceae</taxon>
        <taxon>Novipirellula</taxon>
    </lineage>
</organism>
<comment type="caution">
    <text evidence="1">The sequence shown here is derived from an EMBL/GenBank/DDBJ whole genome shotgun (WGS) entry which is preliminary data.</text>
</comment>
<keyword evidence="2" id="KW-1185">Reference proteome</keyword>
<dbReference type="Proteomes" id="UP000011991">
    <property type="component" value="Unassembled WGS sequence"/>
</dbReference>
<gene>
    <name evidence="1" type="ORF">RMSM_01771</name>
</gene>
<sequence length="40" mass="4618">MVSVKSGTRMWHAEFDSSRNATASILDSLWWHYFLGTSIE</sequence>
<proteinExistence type="predicted"/>
<protein>
    <submittedName>
        <fullName evidence="1">Uncharacterized protein</fullName>
    </submittedName>
</protein>